<comment type="caution">
    <text evidence="1">The sequence shown here is derived from an EMBL/GenBank/DDBJ whole genome shotgun (WGS) entry which is preliminary data.</text>
</comment>
<sequence length="225" mass="25510">MKYYILSHGGGQHGESGEPCETEYSFHHACCACGTGAEIKHNLKARGIAKTKKDLFETKDGDLILSKNFYKRVKEKLPEFELLQVVDTKNNPLGFYHLYANETLPKFKESSTGYVTEGQCPVCHRDGYFNDVIVGKLAGTPTIIEPVVLRYEYKDINKLSNSLLMKSWECVGLSNKVKVDNRVVRFARPLTVVVREDLKEVLEDEKIKATYFEPIIIEGSVQQKL</sequence>
<dbReference type="EMBL" id="BAABHC010000002">
    <property type="protein sequence ID" value="GAA4425049.1"/>
    <property type="molecule type" value="Genomic_DNA"/>
</dbReference>
<dbReference type="RefSeq" id="WP_345156632.1">
    <property type="nucleotide sequence ID" value="NZ_BAABHC010000002.1"/>
</dbReference>
<evidence type="ECO:0000313" key="1">
    <source>
        <dbReference type="EMBL" id="GAA4425049.1"/>
    </source>
</evidence>
<reference evidence="2" key="1">
    <citation type="journal article" date="2019" name="Int. J. Syst. Evol. Microbiol.">
        <title>The Global Catalogue of Microorganisms (GCM) 10K type strain sequencing project: providing services to taxonomists for standard genome sequencing and annotation.</title>
        <authorList>
            <consortium name="The Broad Institute Genomics Platform"/>
            <consortium name="The Broad Institute Genome Sequencing Center for Infectious Disease"/>
            <person name="Wu L."/>
            <person name="Ma J."/>
        </authorList>
    </citation>
    <scope>NUCLEOTIDE SEQUENCE [LARGE SCALE GENOMIC DNA]</scope>
    <source>
        <strain evidence="2">JCM 17926</strain>
    </source>
</reference>
<name>A0ABP8L8X9_9BACT</name>
<keyword evidence="2" id="KW-1185">Reference proteome</keyword>
<protein>
    <submittedName>
        <fullName evidence="1">Uncharacterized protein</fullName>
    </submittedName>
</protein>
<evidence type="ECO:0000313" key="2">
    <source>
        <dbReference type="Proteomes" id="UP001500552"/>
    </source>
</evidence>
<organism evidence="1 2">
    <name type="scientific">Pontibacter saemangeumensis</name>
    <dbReference type="NCBI Taxonomy" id="1084525"/>
    <lineage>
        <taxon>Bacteria</taxon>
        <taxon>Pseudomonadati</taxon>
        <taxon>Bacteroidota</taxon>
        <taxon>Cytophagia</taxon>
        <taxon>Cytophagales</taxon>
        <taxon>Hymenobacteraceae</taxon>
        <taxon>Pontibacter</taxon>
    </lineage>
</organism>
<gene>
    <name evidence="1" type="ORF">GCM10023188_05620</name>
</gene>
<accession>A0ABP8L8X9</accession>
<proteinExistence type="predicted"/>
<dbReference type="Proteomes" id="UP001500552">
    <property type="component" value="Unassembled WGS sequence"/>
</dbReference>